<reference evidence="2 3" key="1">
    <citation type="journal article" date="2016" name="G3 (Bethesda)">
        <title>First Draft Assembly and Annotation of the Genome of a California Endemic Oak Quercus lobata Nee (Fagaceae).</title>
        <authorList>
            <person name="Sork V.L."/>
            <person name="Fitz-Gibbon S.T."/>
            <person name="Puiu D."/>
            <person name="Crepeau M."/>
            <person name="Gugger P.F."/>
            <person name="Sherman R."/>
            <person name="Stevens K."/>
            <person name="Langley C.H."/>
            <person name="Pellegrini M."/>
            <person name="Salzberg S.L."/>
        </authorList>
    </citation>
    <scope>NUCLEOTIDE SEQUENCE [LARGE SCALE GENOMIC DNA]</scope>
    <source>
        <strain evidence="2 3">cv. SW786</strain>
    </source>
</reference>
<name>A0A7N2KK98_QUELO</name>
<dbReference type="InParanoid" id="A0A7N2KK98"/>
<dbReference type="AlphaFoldDB" id="A0A7N2KK98"/>
<dbReference type="InterPro" id="IPR036691">
    <property type="entry name" value="Endo/exonu/phosph_ase_sf"/>
</dbReference>
<keyword evidence="3" id="KW-1185">Reference proteome</keyword>
<evidence type="ECO:0000313" key="2">
    <source>
        <dbReference type="EnsemblPlants" id="QL01p001445:mrna"/>
    </source>
</evidence>
<dbReference type="PANTHER" id="PTHR33710:SF62">
    <property type="entry name" value="DUF4283 DOMAIN PROTEIN"/>
    <property type="match status" value="1"/>
</dbReference>
<dbReference type="EnsemblPlants" id="QL01p001445:mrna">
    <property type="protein sequence ID" value="QL01p001445:mrna"/>
    <property type="gene ID" value="QL01p001445"/>
</dbReference>
<dbReference type="SUPFAM" id="SSF56219">
    <property type="entry name" value="DNase I-like"/>
    <property type="match status" value="1"/>
</dbReference>
<organism evidence="2 3">
    <name type="scientific">Quercus lobata</name>
    <name type="common">Valley oak</name>
    <dbReference type="NCBI Taxonomy" id="97700"/>
    <lineage>
        <taxon>Eukaryota</taxon>
        <taxon>Viridiplantae</taxon>
        <taxon>Streptophyta</taxon>
        <taxon>Embryophyta</taxon>
        <taxon>Tracheophyta</taxon>
        <taxon>Spermatophyta</taxon>
        <taxon>Magnoliopsida</taxon>
        <taxon>eudicotyledons</taxon>
        <taxon>Gunneridae</taxon>
        <taxon>Pentapetalae</taxon>
        <taxon>rosids</taxon>
        <taxon>fabids</taxon>
        <taxon>Fagales</taxon>
        <taxon>Fagaceae</taxon>
        <taxon>Quercus</taxon>
    </lineage>
</organism>
<evidence type="ECO:0000313" key="3">
    <source>
        <dbReference type="Proteomes" id="UP000594261"/>
    </source>
</evidence>
<accession>A0A7N2KK98</accession>
<proteinExistence type="predicted"/>
<dbReference type="Proteomes" id="UP000594261">
    <property type="component" value="Chromosome 1"/>
</dbReference>
<protein>
    <submittedName>
        <fullName evidence="2">Uncharacterized protein</fullName>
    </submittedName>
</protein>
<feature type="compositionally biased region" description="Basic residues" evidence="1">
    <location>
        <begin position="439"/>
        <end position="450"/>
    </location>
</feature>
<dbReference type="Gene3D" id="3.60.10.10">
    <property type="entry name" value="Endonuclease/exonuclease/phosphatase"/>
    <property type="match status" value="1"/>
</dbReference>
<dbReference type="Gramene" id="QL01p001445:mrna">
    <property type="protein sequence ID" value="QL01p001445:mrna"/>
    <property type="gene ID" value="QL01p001445"/>
</dbReference>
<sequence length="450" mass="51335">MLRTTPEYESGDRFPPQTTPCPTAEDLGDNNGNLDVNGKKMEFIQYQVVDTLERTNHVISRDDILDGDIPQMDNTTVLADYSQRTNINLTEKDTGGRKKKLVRRICPPSTDQVLDFNCVGSKRGSPDSRASETVEELVRRKRSKTDECNLPYRCMLAIPSIGRRGGLAMMWMEEIDLHIQTCSLNHIDALTFTEPTTPWRLTGFYGWLEDHMKHESWILLKHLKSRYLASWLCTGDYNEILASVEKQGRLPKPQNPMQLFRTTLLQCGLVDLGFVGSIFTWNNGREGDAFVQERLDRACATVDWREMFSHDGKNHIPSVTDEAGSWCISENGIAVIAENYFKDLFTSAHPNHLETVLDSVDSLITPDMNVTRSYSDILLKKFKELFPKASIKVAWTRWYVSFLFSEVLEYCRLGCHRSHPIGSSLRPHASKDELYPHHSGSKKKRPTVDV</sequence>
<reference evidence="2" key="2">
    <citation type="submission" date="2021-01" db="UniProtKB">
        <authorList>
            <consortium name="EnsemblPlants"/>
        </authorList>
    </citation>
    <scope>IDENTIFICATION</scope>
</reference>
<dbReference type="EMBL" id="LRBV02000001">
    <property type="status" value="NOT_ANNOTATED_CDS"/>
    <property type="molecule type" value="Genomic_DNA"/>
</dbReference>
<feature type="region of interest" description="Disordered" evidence="1">
    <location>
        <begin position="428"/>
        <end position="450"/>
    </location>
</feature>
<evidence type="ECO:0000256" key="1">
    <source>
        <dbReference type="SAM" id="MobiDB-lite"/>
    </source>
</evidence>
<dbReference type="PANTHER" id="PTHR33710">
    <property type="entry name" value="BNAC02G09200D PROTEIN"/>
    <property type="match status" value="1"/>
</dbReference>
<feature type="region of interest" description="Disordered" evidence="1">
    <location>
        <begin position="1"/>
        <end position="32"/>
    </location>
</feature>